<dbReference type="EMBL" id="CAFAAX010000018">
    <property type="protein sequence ID" value="CAB4806732.1"/>
    <property type="molecule type" value="Genomic_DNA"/>
</dbReference>
<organism evidence="1">
    <name type="scientific">freshwater metagenome</name>
    <dbReference type="NCBI Taxonomy" id="449393"/>
    <lineage>
        <taxon>unclassified sequences</taxon>
        <taxon>metagenomes</taxon>
        <taxon>ecological metagenomes</taxon>
    </lineage>
</organism>
<evidence type="ECO:0000313" key="1">
    <source>
        <dbReference type="EMBL" id="CAB4806732.1"/>
    </source>
</evidence>
<reference evidence="1" key="1">
    <citation type="submission" date="2020-05" db="EMBL/GenBank/DDBJ databases">
        <authorList>
            <person name="Chiriac C."/>
            <person name="Salcher M."/>
            <person name="Ghai R."/>
            <person name="Kavagutti S V."/>
        </authorList>
    </citation>
    <scope>NUCLEOTIDE SEQUENCE</scope>
</reference>
<gene>
    <name evidence="1" type="ORF">UFOPK3119_00268</name>
</gene>
<name>A0A6J6YBE8_9ZZZZ</name>
<proteinExistence type="predicted"/>
<sequence length="53" mass="5668">MTPRGRDFWERALSASEPLVFLVKSAHSEASKEATFSGEIGVDVAGTDLKVCA</sequence>
<accession>A0A6J6YBE8</accession>
<protein>
    <submittedName>
        <fullName evidence="1">Unannotated protein</fullName>
    </submittedName>
</protein>
<dbReference type="AlphaFoldDB" id="A0A6J6YBE8"/>